<evidence type="ECO:0000256" key="4">
    <source>
        <dbReference type="ARBA" id="ARBA00022475"/>
    </source>
</evidence>
<keyword evidence="9" id="KW-0067">ATP-binding</keyword>
<dbReference type="PROSITE" id="PS50109">
    <property type="entry name" value="HIS_KIN"/>
    <property type="match status" value="1"/>
</dbReference>
<dbReference type="GO" id="GO:0000155">
    <property type="term" value="F:phosphorelay sensor kinase activity"/>
    <property type="evidence" value="ECO:0007669"/>
    <property type="project" value="TreeGrafter"/>
</dbReference>
<accession>A0A7W5G850</accession>
<keyword evidence="6 13" id="KW-0812">Transmembrane</keyword>
<dbReference type="Gene3D" id="3.30.565.10">
    <property type="entry name" value="Histidine kinase-like ATPase, C-terminal domain"/>
    <property type="match status" value="1"/>
</dbReference>
<dbReference type="SUPFAM" id="SSF55874">
    <property type="entry name" value="ATPase domain of HSP90 chaperone/DNA topoisomerase II/histidine kinase"/>
    <property type="match status" value="1"/>
</dbReference>
<evidence type="ECO:0000256" key="6">
    <source>
        <dbReference type="ARBA" id="ARBA00022692"/>
    </source>
</evidence>
<sequence length="345" mass="39429">MSFPNYLKDKRYFVMLYAALMLFVSVILAISIPSRSALSNVVYVNAVCFVIAALYIVIGFYYRKWFLKELTAVIEQGGDSIAAALPLPQNAEQAQYLQLIGKLQREHAEQMQQLVNEKRDHQDFIMSWIHEVKLPIAASRLLISNSGDKSVEYIVDKFEDELGKIDGCVEQALYYSRIDSFSRDYFITEVHLAQMMKDCVKKHAKLFINKHIRFEMEQTGFEVQSDGKWLAFIIDQVTSNSLKYTKEGGKIAVSFEEDSKEKRMLIVDTGIGISAEDIGRVFEKGFTGANGRAQTKSTGMGLYLAKQLALKLGHDLSVQSEEERFTRMIIHFPKIRNYGEWYSSK</sequence>
<evidence type="ECO:0000256" key="1">
    <source>
        <dbReference type="ARBA" id="ARBA00000085"/>
    </source>
</evidence>
<feature type="transmembrane region" description="Helical" evidence="13">
    <location>
        <begin position="42"/>
        <end position="62"/>
    </location>
</feature>
<reference evidence="15 16" key="1">
    <citation type="submission" date="2020-08" db="EMBL/GenBank/DDBJ databases">
        <title>Genomic Encyclopedia of Type Strains, Phase III (KMG-III): the genomes of soil and plant-associated and newly described type strains.</title>
        <authorList>
            <person name="Whitman W."/>
        </authorList>
    </citation>
    <scope>NUCLEOTIDE SEQUENCE [LARGE SCALE GENOMIC DNA]</scope>
    <source>
        <strain evidence="15 16">CECT 8234</strain>
    </source>
</reference>
<comment type="subcellular location">
    <subcellularLocation>
        <location evidence="2">Cell membrane</location>
        <topology evidence="2">Multi-pass membrane protein</topology>
    </subcellularLocation>
</comment>
<dbReference type="AlphaFoldDB" id="A0A7W5G850"/>
<dbReference type="GO" id="GO:0004721">
    <property type="term" value="F:phosphoprotein phosphatase activity"/>
    <property type="evidence" value="ECO:0007669"/>
    <property type="project" value="TreeGrafter"/>
</dbReference>
<dbReference type="Proteomes" id="UP000518605">
    <property type="component" value="Unassembled WGS sequence"/>
</dbReference>
<evidence type="ECO:0000313" key="15">
    <source>
        <dbReference type="EMBL" id="MBB3150684.1"/>
    </source>
</evidence>
<dbReference type="GO" id="GO:0016036">
    <property type="term" value="P:cellular response to phosphate starvation"/>
    <property type="evidence" value="ECO:0007669"/>
    <property type="project" value="TreeGrafter"/>
</dbReference>
<proteinExistence type="predicted"/>
<dbReference type="EMBL" id="JACHXW010000002">
    <property type="protein sequence ID" value="MBB3150684.1"/>
    <property type="molecule type" value="Genomic_DNA"/>
</dbReference>
<evidence type="ECO:0000256" key="8">
    <source>
        <dbReference type="ARBA" id="ARBA00022777"/>
    </source>
</evidence>
<dbReference type="GO" id="GO:0005886">
    <property type="term" value="C:plasma membrane"/>
    <property type="evidence" value="ECO:0007669"/>
    <property type="project" value="UniProtKB-SubCell"/>
</dbReference>
<comment type="caution">
    <text evidence="15">The sequence shown here is derived from an EMBL/GenBank/DDBJ whole genome shotgun (WGS) entry which is preliminary data.</text>
</comment>
<evidence type="ECO:0000256" key="7">
    <source>
        <dbReference type="ARBA" id="ARBA00022741"/>
    </source>
</evidence>
<dbReference type="RefSeq" id="WP_183558930.1">
    <property type="nucleotide sequence ID" value="NZ_CBCSLB010000004.1"/>
</dbReference>
<evidence type="ECO:0000256" key="10">
    <source>
        <dbReference type="ARBA" id="ARBA00022989"/>
    </source>
</evidence>
<evidence type="ECO:0000313" key="16">
    <source>
        <dbReference type="Proteomes" id="UP000518605"/>
    </source>
</evidence>
<feature type="domain" description="Histidine kinase" evidence="14">
    <location>
        <begin position="127"/>
        <end position="336"/>
    </location>
</feature>
<keyword evidence="12 13" id="KW-0472">Membrane</keyword>
<feature type="transmembrane region" description="Helical" evidence="13">
    <location>
        <begin position="12"/>
        <end position="30"/>
    </location>
</feature>
<evidence type="ECO:0000256" key="3">
    <source>
        <dbReference type="ARBA" id="ARBA00012438"/>
    </source>
</evidence>
<dbReference type="InterPro" id="IPR050351">
    <property type="entry name" value="BphY/WalK/GraS-like"/>
</dbReference>
<keyword evidence="5" id="KW-0808">Transferase</keyword>
<dbReference type="InterPro" id="IPR036890">
    <property type="entry name" value="HATPase_C_sf"/>
</dbReference>
<name>A0A7W5G850_9BACL</name>
<evidence type="ECO:0000256" key="5">
    <source>
        <dbReference type="ARBA" id="ARBA00022679"/>
    </source>
</evidence>
<dbReference type="Pfam" id="PF02518">
    <property type="entry name" value="HATPase_c"/>
    <property type="match status" value="1"/>
</dbReference>
<evidence type="ECO:0000256" key="12">
    <source>
        <dbReference type="ARBA" id="ARBA00023136"/>
    </source>
</evidence>
<dbReference type="EC" id="2.7.13.3" evidence="3"/>
<keyword evidence="4" id="KW-1003">Cell membrane</keyword>
<keyword evidence="11" id="KW-0902">Two-component regulatory system</keyword>
<gene>
    <name evidence="15" type="ORF">FHS16_000718</name>
</gene>
<dbReference type="InterPro" id="IPR003594">
    <property type="entry name" value="HATPase_dom"/>
</dbReference>
<organism evidence="15 16">
    <name type="scientific">Paenibacillus endophyticus</name>
    <dbReference type="NCBI Taxonomy" id="1294268"/>
    <lineage>
        <taxon>Bacteria</taxon>
        <taxon>Bacillati</taxon>
        <taxon>Bacillota</taxon>
        <taxon>Bacilli</taxon>
        <taxon>Bacillales</taxon>
        <taxon>Paenibacillaceae</taxon>
        <taxon>Paenibacillus</taxon>
    </lineage>
</organism>
<dbReference type="SMART" id="SM00387">
    <property type="entry name" value="HATPase_c"/>
    <property type="match status" value="1"/>
</dbReference>
<evidence type="ECO:0000256" key="13">
    <source>
        <dbReference type="SAM" id="Phobius"/>
    </source>
</evidence>
<keyword evidence="8" id="KW-0418">Kinase</keyword>
<protein>
    <recommendedName>
        <fullName evidence="3">histidine kinase</fullName>
        <ecNumber evidence="3">2.7.13.3</ecNumber>
    </recommendedName>
</protein>
<dbReference type="PANTHER" id="PTHR45453">
    <property type="entry name" value="PHOSPHATE REGULON SENSOR PROTEIN PHOR"/>
    <property type="match status" value="1"/>
</dbReference>
<dbReference type="InterPro" id="IPR005467">
    <property type="entry name" value="His_kinase_dom"/>
</dbReference>
<dbReference type="PANTHER" id="PTHR45453:SF2">
    <property type="entry name" value="HISTIDINE KINASE"/>
    <property type="match status" value="1"/>
</dbReference>
<evidence type="ECO:0000256" key="11">
    <source>
        <dbReference type="ARBA" id="ARBA00023012"/>
    </source>
</evidence>
<keyword evidence="7" id="KW-0547">Nucleotide-binding</keyword>
<keyword evidence="16" id="KW-1185">Reference proteome</keyword>
<evidence type="ECO:0000256" key="9">
    <source>
        <dbReference type="ARBA" id="ARBA00022840"/>
    </source>
</evidence>
<evidence type="ECO:0000259" key="14">
    <source>
        <dbReference type="PROSITE" id="PS50109"/>
    </source>
</evidence>
<dbReference type="GO" id="GO:0005524">
    <property type="term" value="F:ATP binding"/>
    <property type="evidence" value="ECO:0007669"/>
    <property type="project" value="UniProtKB-KW"/>
</dbReference>
<comment type="catalytic activity">
    <reaction evidence="1">
        <text>ATP + protein L-histidine = ADP + protein N-phospho-L-histidine.</text>
        <dbReference type="EC" id="2.7.13.3"/>
    </reaction>
</comment>
<evidence type="ECO:0000256" key="2">
    <source>
        <dbReference type="ARBA" id="ARBA00004651"/>
    </source>
</evidence>
<keyword evidence="10 13" id="KW-1133">Transmembrane helix</keyword>